<dbReference type="AlphaFoldDB" id="A0A098BUM8"/>
<proteinExistence type="predicted"/>
<feature type="region of interest" description="Disordered" evidence="1">
    <location>
        <begin position="1"/>
        <end position="21"/>
    </location>
</feature>
<reference evidence="2 3" key="1">
    <citation type="journal article" date="2014" name="Genome Announc.">
        <title>Draft Genome Sequence of Propane- and Butane-Oxidizing Actinobacterium Rhodococcus ruber IEGM 231.</title>
        <authorList>
            <person name="Ivshina I.B."/>
            <person name="Kuyukina M.S."/>
            <person name="Krivoruchko A.V."/>
            <person name="Barbe V."/>
            <person name="Fischer C."/>
        </authorList>
    </citation>
    <scope>NUCLEOTIDE SEQUENCE [LARGE SCALE GENOMIC DNA]</scope>
</reference>
<evidence type="ECO:0000313" key="2">
    <source>
        <dbReference type="EMBL" id="CDZ92439.1"/>
    </source>
</evidence>
<name>A0A098BUM8_9NOCA</name>
<dbReference type="Proteomes" id="UP000042997">
    <property type="component" value="Unassembled WGS sequence"/>
</dbReference>
<gene>
    <name evidence="2" type="ORF">RHRU231_950089</name>
</gene>
<sequence length="21" mass="2080">MVLRVGAGQDLADGAPPVDAK</sequence>
<accession>A0A098BUM8</accession>
<evidence type="ECO:0000313" key="3">
    <source>
        <dbReference type="Proteomes" id="UP000042997"/>
    </source>
</evidence>
<organism evidence="2 3">
    <name type="scientific">Rhodococcus ruber</name>
    <dbReference type="NCBI Taxonomy" id="1830"/>
    <lineage>
        <taxon>Bacteria</taxon>
        <taxon>Bacillati</taxon>
        <taxon>Actinomycetota</taxon>
        <taxon>Actinomycetes</taxon>
        <taxon>Mycobacteriales</taxon>
        <taxon>Nocardiaceae</taxon>
        <taxon>Rhodococcus</taxon>
    </lineage>
</organism>
<evidence type="ECO:0000256" key="1">
    <source>
        <dbReference type="SAM" id="MobiDB-lite"/>
    </source>
</evidence>
<dbReference type="EMBL" id="CCSD01000111">
    <property type="protein sequence ID" value="CDZ92439.1"/>
    <property type="molecule type" value="Genomic_DNA"/>
</dbReference>
<protein>
    <submittedName>
        <fullName evidence="2">Uncharacterized protein</fullName>
    </submittedName>
</protein>